<reference evidence="1 2" key="1">
    <citation type="submission" date="2023-11" db="EMBL/GenBank/DDBJ databases">
        <title>Arctic aerobic anoxygenic photoheterotroph Sediminicoccus rosea KRV36 adapts its photosynthesis to long days of polar summer.</title>
        <authorList>
            <person name="Tomasch J."/>
            <person name="Kopejtka K."/>
            <person name="Bily T."/>
            <person name="Gardiner A.T."/>
            <person name="Gardian Z."/>
            <person name="Shivaramu S."/>
            <person name="Koblizek M."/>
            <person name="Engelhardt F."/>
            <person name="Kaftan D."/>
        </authorList>
    </citation>
    <scope>NUCLEOTIDE SEQUENCE [LARGE SCALE GENOMIC DNA]</scope>
    <source>
        <strain evidence="1 2">R-30</strain>
    </source>
</reference>
<dbReference type="EMBL" id="CP137852">
    <property type="protein sequence ID" value="WPB83482.1"/>
    <property type="molecule type" value="Genomic_DNA"/>
</dbReference>
<organism evidence="1 2">
    <name type="scientific">Sediminicoccus rosea</name>
    <dbReference type="NCBI Taxonomy" id="1225128"/>
    <lineage>
        <taxon>Bacteria</taxon>
        <taxon>Pseudomonadati</taxon>
        <taxon>Pseudomonadota</taxon>
        <taxon>Alphaproteobacteria</taxon>
        <taxon>Acetobacterales</taxon>
        <taxon>Roseomonadaceae</taxon>
        <taxon>Sediminicoccus</taxon>
    </lineage>
</organism>
<dbReference type="InterPro" id="IPR006175">
    <property type="entry name" value="YjgF/YER057c/UK114"/>
</dbReference>
<dbReference type="RefSeq" id="WP_318647457.1">
    <property type="nucleotide sequence ID" value="NZ_CP137852.1"/>
</dbReference>
<name>A0ABZ0PDD3_9PROT</name>
<keyword evidence="2" id="KW-1185">Reference proteome</keyword>
<gene>
    <name evidence="1" type="ORF">R9Z33_15375</name>
</gene>
<dbReference type="InterPro" id="IPR035959">
    <property type="entry name" value="RutC-like_sf"/>
</dbReference>
<protein>
    <submittedName>
        <fullName evidence="1">RidA family protein</fullName>
        <ecNumber evidence="1">3.5.-.-</ecNumber>
    </submittedName>
</protein>
<evidence type="ECO:0000313" key="2">
    <source>
        <dbReference type="Proteomes" id="UP001305521"/>
    </source>
</evidence>
<keyword evidence="1" id="KW-0378">Hydrolase</keyword>
<sequence>MIHLGGISAGDVAPFHTAEAAARQAEAVFDRLEAEISRQGGKLTDLCKITMQITDRAYRQAVYGVMGKRLMGVRPVSTGLIVKALHEPAALFQLDAFAVPGGPHQRIRPYRSTSMPYGLEKQPFEAEFCMAVVAGQRVFLRGQTGLTLEGGFSTVGDAGGQARIAIANVQKLLADAGATLADAAHATIYVTDRAYIGPVMRELLPPLSAHPIPHTLFVVKGLAAPEILMEIDVHACLG</sequence>
<dbReference type="PANTHER" id="PTHR43857">
    <property type="entry name" value="BLR7761 PROTEIN"/>
    <property type="match status" value="1"/>
</dbReference>
<dbReference type="SUPFAM" id="SSF55298">
    <property type="entry name" value="YjgF-like"/>
    <property type="match status" value="2"/>
</dbReference>
<dbReference type="GO" id="GO:0016787">
    <property type="term" value="F:hydrolase activity"/>
    <property type="evidence" value="ECO:0007669"/>
    <property type="project" value="UniProtKB-KW"/>
</dbReference>
<accession>A0ABZ0PDD3</accession>
<dbReference type="Pfam" id="PF01042">
    <property type="entry name" value="Ribonuc_L-PSP"/>
    <property type="match status" value="1"/>
</dbReference>
<dbReference type="PANTHER" id="PTHR43857:SF1">
    <property type="entry name" value="YJGH FAMILY PROTEIN"/>
    <property type="match status" value="1"/>
</dbReference>
<dbReference type="Proteomes" id="UP001305521">
    <property type="component" value="Chromosome"/>
</dbReference>
<dbReference type="Gene3D" id="3.30.1330.40">
    <property type="entry name" value="RutC-like"/>
    <property type="match status" value="2"/>
</dbReference>
<dbReference type="CDD" id="cd00448">
    <property type="entry name" value="YjgF_YER057c_UK114_family"/>
    <property type="match status" value="1"/>
</dbReference>
<proteinExistence type="predicted"/>
<dbReference type="EC" id="3.5.-.-" evidence="1"/>
<evidence type="ECO:0000313" key="1">
    <source>
        <dbReference type="EMBL" id="WPB83482.1"/>
    </source>
</evidence>